<feature type="domain" description="AAA+ ATPase" evidence="2">
    <location>
        <begin position="250"/>
        <end position="383"/>
    </location>
</feature>
<sequence length="721" mass="78922">MNFETHIEARISKIQTELSACHRDLSLCIQPAEFTEFTKEATARLGAAYGKFCASIKWKVTRDWAAGTDSLKMGNQTKEYLRRNGAFRLIAAVDDGAFVRFPAESRGPNSSIDYPRLKIGLKRTRAVQSYLSLDFENESPIAICEGDRVETIRQMGARIPKSGKPVEITGHVRKALIEQATELSSLLTEFDKVALGVLRRDRLKMQIDSLQKQIRALTSTKVAFKSVHLPISLVSEILDQIVRLAGPSHSATPLLVKGPPGNGKTFLAQKIAEAGSVTFHKAGVNTLKKSNLGESAVAVQSLWATVRASTPCILFIDECDAIFGTRGSAKTDAISEEVTNAFLAEWSGKEEGVWVVGATNRRDIIDDAILSRFGMELEVPNPDHECRAAILTQELRIAGHQGQLPDNAARLTQGMSGRDLSTLAHRFAGRTPAEFPAIIRHIRSAANPTVDEDATWDTLVVSDDTKSRLQTTCALLRDAEGWAKRGVTLPSAILLEGPAGTGKTQCARTIANEGGLGFVKATLADLKGQFLGHAAANVRDLFEKARAVSPSILFIDEIDIVTPRRDGAGSTDALTQEMVSQLLQEMNGIVAQRRQVFVLAATNHPEKIDLAILSRFTERIDVPLPILEDRMRLMKLMLDKAKSKTNASSDDLLMLGQISEGMSHRDLKNWFSLAQRRAVGRAIADPDLYNLTLDDLMSTIPEAAKCKPHPKNSVRPSVPIR</sequence>
<dbReference type="PANTHER" id="PTHR23074:SF83">
    <property type="entry name" value="VACUOLAR PROTEIN SORTING-ASSOCIATED PROTEIN 4A"/>
    <property type="match status" value="1"/>
</dbReference>
<reference evidence="3 4" key="1">
    <citation type="submission" date="2019-02" db="EMBL/GenBank/DDBJ databases">
        <title>Genomic Encyclopedia of Archaeal and Bacterial Type Strains, Phase II (KMG-II): from individual species to whole genera.</title>
        <authorList>
            <person name="Goeker M."/>
        </authorList>
    </citation>
    <scope>NUCLEOTIDE SEQUENCE [LARGE SCALE GENOMIC DNA]</scope>
    <source>
        <strain evidence="3 4">DSM 18101</strain>
    </source>
</reference>
<dbReference type="Proteomes" id="UP000292958">
    <property type="component" value="Unassembled WGS sequence"/>
</dbReference>
<name>A0A4Q7XXL0_9BACT</name>
<dbReference type="Gene3D" id="1.10.8.60">
    <property type="match status" value="1"/>
</dbReference>
<dbReference type="InterPro" id="IPR003959">
    <property type="entry name" value="ATPase_AAA_core"/>
</dbReference>
<dbReference type="Gene3D" id="3.40.50.300">
    <property type="entry name" value="P-loop containing nucleotide triphosphate hydrolases"/>
    <property type="match status" value="2"/>
</dbReference>
<keyword evidence="1" id="KW-0547">Nucleotide-binding</keyword>
<evidence type="ECO:0000259" key="2">
    <source>
        <dbReference type="SMART" id="SM00382"/>
    </source>
</evidence>
<dbReference type="EMBL" id="SHKW01000008">
    <property type="protein sequence ID" value="RZU29040.1"/>
    <property type="molecule type" value="Genomic_DNA"/>
</dbReference>
<comment type="similarity">
    <text evidence="1">Belongs to the AAA ATPase family.</text>
</comment>
<evidence type="ECO:0000313" key="3">
    <source>
        <dbReference type="EMBL" id="RZU29040.1"/>
    </source>
</evidence>
<evidence type="ECO:0000256" key="1">
    <source>
        <dbReference type="RuleBase" id="RU003651"/>
    </source>
</evidence>
<proteinExistence type="inferred from homology"/>
<gene>
    <name evidence="3" type="ORF">BDD14_6634</name>
</gene>
<dbReference type="PANTHER" id="PTHR23074">
    <property type="entry name" value="AAA DOMAIN-CONTAINING"/>
    <property type="match status" value="1"/>
</dbReference>
<dbReference type="CDD" id="cd19481">
    <property type="entry name" value="RecA-like_protease"/>
    <property type="match status" value="1"/>
</dbReference>
<accession>A0A4Q7XXL0</accession>
<dbReference type="SMART" id="SM00382">
    <property type="entry name" value="AAA"/>
    <property type="match status" value="2"/>
</dbReference>
<dbReference type="AlphaFoldDB" id="A0A4Q7XXL0"/>
<dbReference type="OrthoDB" id="113381at2"/>
<dbReference type="PROSITE" id="PS00674">
    <property type="entry name" value="AAA"/>
    <property type="match status" value="2"/>
</dbReference>
<dbReference type="SUPFAM" id="SSF52540">
    <property type="entry name" value="P-loop containing nucleoside triphosphate hydrolases"/>
    <property type="match status" value="2"/>
</dbReference>
<comment type="caution">
    <text evidence="3">The sequence shown here is derived from an EMBL/GenBank/DDBJ whole genome shotgun (WGS) entry which is preliminary data.</text>
</comment>
<dbReference type="GO" id="GO:0016887">
    <property type="term" value="F:ATP hydrolysis activity"/>
    <property type="evidence" value="ECO:0007669"/>
    <property type="project" value="InterPro"/>
</dbReference>
<evidence type="ECO:0000313" key="4">
    <source>
        <dbReference type="Proteomes" id="UP000292958"/>
    </source>
</evidence>
<dbReference type="GO" id="GO:0005524">
    <property type="term" value="F:ATP binding"/>
    <property type="evidence" value="ECO:0007669"/>
    <property type="project" value="UniProtKB-KW"/>
</dbReference>
<dbReference type="InterPro" id="IPR050304">
    <property type="entry name" value="MT-severing_AAA_ATPase"/>
</dbReference>
<dbReference type="InterPro" id="IPR003960">
    <property type="entry name" value="ATPase_AAA_CS"/>
</dbReference>
<dbReference type="InterPro" id="IPR027417">
    <property type="entry name" value="P-loop_NTPase"/>
</dbReference>
<dbReference type="Pfam" id="PF00004">
    <property type="entry name" value="AAA"/>
    <property type="match status" value="2"/>
</dbReference>
<dbReference type="InterPro" id="IPR003593">
    <property type="entry name" value="AAA+_ATPase"/>
</dbReference>
<keyword evidence="4" id="KW-1185">Reference proteome</keyword>
<keyword evidence="1" id="KW-0067">ATP-binding</keyword>
<organism evidence="3 4">
    <name type="scientific">Edaphobacter modestus</name>
    <dbReference type="NCBI Taxonomy" id="388466"/>
    <lineage>
        <taxon>Bacteria</taxon>
        <taxon>Pseudomonadati</taxon>
        <taxon>Acidobacteriota</taxon>
        <taxon>Terriglobia</taxon>
        <taxon>Terriglobales</taxon>
        <taxon>Acidobacteriaceae</taxon>
        <taxon>Edaphobacter</taxon>
    </lineage>
</organism>
<protein>
    <submittedName>
        <fullName evidence="3">SpoVK/Ycf46/Vps4 family AAA+-type ATPase</fullName>
    </submittedName>
</protein>
<feature type="domain" description="AAA+ ATPase" evidence="2">
    <location>
        <begin position="489"/>
        <end position="627"/>
    </location>
</feature>